<name>A0A6G1GQ01_9PEZI</name>
<evidence type="ECO:0000256" key="1">
    <source>
        <dbReference type="SAM" id="SignalP"/>
    </source>
</evidence>
<feature type="chain" id="PRO_5026192684" description="Secreted protein" evidence="1">
    <location>
        <begin position="39"/>
        <end position="71"/>
    </location>
</feature>
<evidence type="ECO:0000313" key="2">
    <source>
        <dbReference type="EMBL" id="KAF1982829.1"/>
    </source>
</evidence>
<dbReference type="EMBL" id="ML977180">
    <property type="protein sequence ID" value="KAF1982829.1"/>
    <property type="molecule type" value="Genomic_DNA"/>
</dbReference>
<accession>A0A6G1GQ01</accession>
<keyword evidence="1" id="KW-0732">Signal</keyword>
<evidence type="ECO:0000313" key="3">
    <source>
        <dbReference type="Proteomes" id="UP000800041"/>
    </source>
</evidence>
<proteinExistence type="predicted"/>
<organism evidence="2 3">
    <name type="scientific">Aulographum hederae CBS 113979</name>
    <dbReference type="NCBI Taxonomy" id="1176131"/>
    <lineage>
        <taxon>Eukaryota</taxon>
        <taxon>Fungi</taxon>
        <taxon>Dikarya</taxon>
        <taxon>Ascomycota</taxon>
        <taxon>Pezizomycotina</taxon>
        <taxon>Dothideomycetes</taxon>
        <taxon>Pleosporomycetidae</taxon>
        <taxon>Aulographales</taxon>
        <taxon>Aulographaceae</taxon>
    </lineage>
</organism>
<reference evidence="2" key="1">
    <citation type="journal article" date="2020" name="Stud. Mycol.">
        <title>101 Dothideomycetes genomes: a test case for predicting lifestyles and emergence of pathogens.</title>
        <authorList>
            <person name="Haridas S."/>
            <person name="Albert R."/>
            <person name="Binder M."/>
            <person name="Bloem J."/>
            <person name="Labutti K."/>
            <person name="Salamov A."/>
            <person name="Andreopoulos B."/>
            <person name="Baker S."/>
            <person name="Barry K."/>
            <person name="Bills G."/>
            <person name="Bluhm B."/>
            <person name="Cannon C."/>
            <person name="Castanera R."/>
            <person name="Culley D."/>
            <person name="Daum C."/>
            <person name="Ezra D."/>
            <person name="Gonzalez J."/>
            <person name="Henrissat B."/>
            <person name="Kuo A."/>
            <person name="Liang C."/>
            <person name="Lipzen A."/>
            <person name="Lutzoni F."/>
            <person name="Magnuson J."/>
            <person name="Mondo S."/>
            <person name="Nolan M."/>
            <person name="Ohm R."/>
            <person name="Pangilinan J."/>
            <person name="Park H.-J."/>
            <person name="Ramirez L."/>
            <person name="Alfaro M."/>
            <person name="Sun H."/>
            <person name="Tritt A."/>
            <person name="Yoshinaga Y."/>
            <person name="Zwiers L.-H."/>
            <person name="Turgeon B."/>
            <person name="Goodwin S."/>
            <person name="Spatafora J."/>
            <person name="Crous P."/>
            <person name="Grigoriev I."/>
        </authorList>
    </citation>
    <scope>NUCLEOTIDE SEQUENCE</scope>
    <source>
        <strain evidence="2">CBS 113979</strain>
    </source>
</reference>
<dbReference type="Proteomes" id="UP000800041">
    <property type="component" value="Unassembled WGS sequence"/>
</dbReference>
<sequence length="71" mass="7991">MISRQLLTLSLHVALSQNLLLPHLVVVALARFWRSCHACFSFSMAKTPCGEYFKKLALQISLLPALPLLRL</sequence>
<gene>
    <name evidence="2" type="ORF">K402DRAFT_186465</name>
</gene>
<dbReference type="AlphaFoldDB" id="A0A6G1GQ01"/>
<feature type="signal peptide" evidence="1">
    <location>
        <begin position="1"/>
        <end position="38"/>
    </location>
</feature>
<protein>
    <recommendedName>
        <fullName evidence="4">Secreted protein</fullName>
    </recommendedName>
</protein>
<keyword evidence="3" id="KW-1185">Reference proteome</keyword>
<evidence type="ECO:0008006" key="4">
    <source>
        <dbReference type="Google" id="ProtNLM"/>
    </source>
</evidence>